<protein>
    <recommendedName>
        <fullName evidence="5">Alanine racemase</fullName>
        <ecNumber evidence="5">5.1.1.1</ecNumber>
    </recommendedName>
</protein>
<dbReference type="Gene3D" id="3.20.20.10">
    <property type="entry name" value="Alanine racemase"/>
    <property type="match status" value="1"/>
</dbReference>
<dbReference type="Pfam" id="PF01168">
    <property type="entry name" value="Ala_racemase_N"/>
    <property type="match status" value="1"/>
</dbReference>
<evidence type="ECO:0000256" key="6">
    <source>
        <dbReference type="PIRSR" id="PIRSR600821-50"/>
    </source>
</evidence>
<dbReference type="EC" id="5.1.1.1" evidence="5"/>
<dbReference type="NCBIfam" id="TIGR00492">
    <property type="entry name" value="alr"/>
    <property type="match status" value="1"/>
</dbReference>
<dbReference type="FunFam" id="3.20.20.10:FF:000002">
    <property type="entry name" value="Alanine racemase"/>
    <property type="match status" value="1"/>
</dbReference>
<dbReference type="AlphaFoldDB" id="A0A502KRC9"/>
<proteinExistence type="inferred from homology"/>
<dbReference type="RefSeq" id="WP_140605348.1">
    <property type="nucleotide sequence ID" value="NZ_SAWY01000038.1"/>
</dbReference>
<sequence>MTYISRKTQAVIDLTALQNNYQYISTLAPNSKTMAVIKANGYEHGAIEVAKALEEQVPCFAVAFVDEAIQLRKAGIKTPILVLEGPFQESDFAIAIQHDLSLMLHTAAQIAWLNNDKGTYRSDIWLKIDTGMNRLGFRVEDAPDVIALLTEEHRKKLIICSHFSCAEIKNNPKTAKQITQVKALVEQYACQYSMANSAGILNWPESHGHYNRLGLALYGVSPIEQCDLVEPLEPVMTLEAEIIAIRKVKAGETVGYGDTWQADRSSIIAVIAIGYADGYPRNAKSGTPVYVNGSIAYLVGRVSMDMITIDITDLPKVSVGDSVELWGKNISVDTVAKYSDSINYELLTRLSSRLPKTFINRG</sequence>
<dbReference type="GO" id="GO:0008784">
    <property type="term" value="F:alanine racemase activity"/>
    <property type="evidence" value="ECO:0007669"/>
    <property type="project" value="UniProtKB-UniRule"/>
</dbReference>
<comment type="cofactor">
    <cofactor evidence="2 5 6">
        <name>pyridoxal 5'-phosphate</name>
        <dbReference type="ChEBI" id="CHEBI:597326"/>
    </cofactor>
</comment>
<dbReference type="SUPFAM" id="SSF51419">
    <property type="entry name" value="PLP-binding barrel"/>
    <property type="match status" value="1"/>
</dbReference>
<dbReference type="InterPro" id="IPR011079">
    <property type="entry name" value="Ala_racemase_C"/>
</dbReference>
<dbReference type="InterPro" id="IPR001608">
    <property type="entry name" value="Ala_racemase_N"/>
</dbReference>
<dbReference type="InterPro" id="IPR009006">
    <property type="entry name" value="Ala_racemase/Decarboxylase_C"/>
</dbReference>
<dbReference type="SMART" id="SM01005">
    <property type="entry name" value="Ala_racemase_C"/>
    <property type="match status" value="1"/>
</dbReference>
<keyword evidence="10" id="KW-1185">Reference proteome</keyword>
<feature type="binding site" evidence="5 7">
    <location>
        <position position="304"/>
    </location>
    <ligand>
        <name>substrate</name>
    </ligand>
</feature>
<evidence type="ECO:0000313" key="10">
    <source>
        <dbReference type="Proteomes" id="UP000315303"/>
    </source>
</evidence>
<dbReference type="Pfam" id="PF00842">
    <property type="entry name" value="Ala_racemase_C"/>
    <property type="match status" value="1"/>
</dbReference>
<dbReference type="PANTHER" id="PTHR30511:SF0">
    <property type="entry name" value="ALANINE RACEMASE, CATABOLIC-RELATED"/>
    <property type="match status" value="1"/>
</dbReference>
<comment type="caution">
    <text evidence="9">The sequence shown here is derived from an EMBL/GenBank/DDBJ whole genome shotgun (WGS) entry which is preliminary data.</text>
</comment>
<dbReference type="InterPro" id="IPR000821">
    <property type="entry name" value="Ala_racemase"/>
</dbReference>
<comment type="pathway">
    <text evidence="5">Amino-acid biosynthesis; D-alanine biosynthesis; D-alanine from L-alanine: step 1/1.</text>
</comment>
<evidence type="ECO:0000256" key="2">
    <source>
        <dbReference type="ARBA" id="ARBA00001933"/>
    </source>
</evidence>
<evidence type="ECO:0000313" key="9">
    <source>
        <dbReference type="EMBL" id="TPH12889.1"/>
    </source>
</evidence>
<evidence type="ECO:0000256" key="1">
    <source>
        <dbReference type="ARBA" id="ARBA00000316"/>
    </source>
</evidence>
<dbReference type="PANTHER" id="PTHR30511">
    <property type="entry name" value="ALANINE RACEMASE"/>
    <property type="match status" value="1"/>
</dbReference>
<evidence type="ECO:0000259" key="8">
    <source>
        <dbReference type="SMART" id="SM01005"/>
    </source>
</evidence>
<evidence type="ECO:0000256" key="4">
    <source>
        <dbReference type="ARBA" id="ARBA00023235"/>
    </source>
</evidence>
<dbReference type="GO" id="GO:0005829">
    <property type="term" value="C:cytosol"/>
    <property type="evidence" value="ECO:0007669"/>
    <property type="project" value="TreeGrafter"/>
</dbReference>
<evidence type="ECO:0000256" key="5">
    <source>
        <dbReference type="HAMAP-Rule" id="MF_01201"/>
    </source>
</evidence>
<evidence type="ECO:0000256" key="3">
    <source>
        <dbReference type="ARBA" id="ARBA00022898"/>
    </source>
</evidence>
<feature type="active site" description="Proton acceptor; specific for D-alanine" evidence="5">
    <location>
        <position position="38"/>
    </location>
</feature>
<dbReference type="OrthoDB" id="9813814at2"/>
<feature type="domain" description="Alanine racemase C-terminal" evidence="8">
    <location>
        <begin position="235"/>
        <end position="359"/>
    </location>
</feature>
<comment type="catalytic activity">
    <reaction evidence="1 5">
        <text>L-alanine = D-alanine</text>
        <dbReference type="Rhea" id="RHEA:20249"/>
        <dbReference type="ChEBI" id="CHEBI:57416"/>
        <dbReference type="ChEBI" id="CHEBI:57972"/>
        <dbReference type="EC" id="5.1.1.1"/>
    </reaction>
</comment>
<feature type="modified residue" description="N6-(pyridoxal phosphate)lysine" evidence="5 6">
    <location>
        <position position="38"/>
    </location>
</feature>
<comment type="similarity">
    <text evidence="5">Belongs to the alanine racemase family.</text>
</comment>
<keyword evidence="4 5" id="KW-0413">Isomerase</keyword>
<gene>
    <name evidence="9" type="primary">alr</name>
    <name evidence="9" type="ORF">EPA86_15875</name>
</gene>
<dbReference type="GO" id="GO:0030170">
    <property type="term" value="F:pyridoxal phosphate binding"/>
    <property type="evidence" value="ECO:0007669"/>
    <property type="project" value="UniProtKB-UniRule"/>
</dbReference>
<dbReference type="EMBL" id="SAWY01000038">
    <property type="protein sequence ID" value="TPH12889.1"/>
    <property type="molecule type" value="Genomic_DNA"/>
</dbReference>
<dbReference type="PRINTS" id="PR00992">
    <property type="entry name" value="ALARACEMASE"/>
</dbReference>
<dbReference type="InterPro" id="IPR029066">
    <property type="entry name" value="PLP-binding_barrel"/>
</dbReference>
<keyword evidence="3 5" id="KW-0663">Pyridoxal phosphate</keyword>
<feature type="binding site" evidence="5 7">
    <location>
        <position position="134"/>
    </location>
    <ligand>
        <name>substrate</name>
    </ligand>
</feature>
<reference evidence="9 10" key="1">
    <citation type="submission" date="2019-01" db="EMBL/GenBank/DDBJ databases">
        <title>Litorilituus lipolytica sp. nov., isolated from intertidal sand of the Yellow Sea in China.</title>
        <authorList>
            <person name="Liu A."/>
        </authorList>
    </citation>
    <scope>NUCLEOTIDE SEQUENCE [LARGE SCALE GENOMIC DNA]</scope>
    <source>
        <strain evidence="9 10">RZ04</strain>
    </source>
</reference>
<dbReference type="Proteomes" id="UP000315303">
    <property type="component" value="Unassembled WGS sequence"/>
</dbReference>
<dbReference type="CDD" id="cd06827">
    <property type="entry name" value="PLPDE_III_AR_proteobact"/>
    <property type="match status" value="1"/>
</dbReference>
<comment type="function">
    <text evidence="5">Catalyzes the interconversion of L-alanine and D-alanine. May also act on other amino acids.</text>
</comment>
<dbReference type="UniPathway" id="UPA00042">
    <property type="reaction ID" value="UER00497"/>
</dbReference>
<name>A0A502KRC9_9GAMM</name>
<feature type="active site" description="Proton acceptor; specific for L-alanine" evidence="5">
    <location>
        <position position="256"/>
    </location>
</feature>
<accession>A0A502KRC9</accession>
<dbReference type="Gene3D" id="2.40.37.10">
    <property type="entry name" value="Lyase, Ornithine Decarboxylase, Chain A, domain 1"/>
    <property type="match status" value="1"/>
</dbReference>
<evidence type="ECO:0000256" key="7">
    <source>
        <dbReference type="PIRSR" id="PIRSR600821-52"/>
    </source>
</evidence>
<organism evidence="9 10">
    <name type="scientific">Litorilituus lipolyticus</name>
    <dbReference type="NCBI Taxonomy" id="2491017"/>
    <lineage>
        <taxon>Bacteria</taxon>
        <taxon>Pseudomonadati</taxon>
        <taxon>Pseudomonadota</taxon>
        <taxon>Gammaproteobacteria</taxon>
        <taxon>Alteromonadales</taxon>
        <taxon>Colwelliaceae</taxon>
        <taxon>Litorilituus</taxon>
    </lineage>
</organism>
<dbReference type="SUPFAM" id="SSF50621">
    <property type="entry name" value="Alanine racemase C-terminal domain-like"/>
    <property type="match status" value="1"/>
</dbReference>
<dbReference type="GO" id="GO:0030632">
    <property type="term" value="P:D-alanine biosynthetic process"/>
    <property type="evidence" value="ECO:0007669"/>
    <property type="project" value="UniProtKB-UniRule"/>
</dbReference>
<dbReference type="HAMAP" id="MF_01201">
    <property type="entry name" value="Ala_racemase"/>
    <property type="match status" value="1"/>
</dbReference>